<dbReference type="InterPro" id="IPR033121">
    <property type="entry name" value="PEPTIDASE_A1"/>
</dbReference>
<gene>
    <name evidence="2" type="ORF">PCOR1329_LOCUS23189</name>
</gene>
<protein>
    <recommendedName>
        <fullName evidence="1">Peptidase A1 domain-containing protein</fullName>
    </recommendedName>
</protein>
<name>A0ABN9RS34_9DINO</name>
<sequence>MVRAQFSKGVGIFGCDSWAVYAPGRTRLGPGSRNSSQIPLPPSGWGPPVPWLSRPAGSGDDLDVLMSVWQSVVREGHAKKQRWTVKADLDAVFFPSWLRSQLASTGGEGGGTDAPALYLRSCKRPADGSAPPPGGELSGALKAMARGLWLALLAAPAGVSGMAVARARSGAHDLQKAERPQSYRQLLHSYKDLQYYGSMTIGGQNLQVVMDTGSVDFVVLSNKCTQWCGDRTHFDAGI</sequence>
<dbReference type="Proteomes" id="UP001189429">
    <property type="component" value="Unassembled WGS sequence"/>
</dbReference>
<feature type="domain" description="Peptidase A1" evidence="1">
    <location>
        <begin position="195"/>
        <end position="238"/>
    </location>
</feature>
<dbReference type="InterPro" id="IPR021109">
    <property type="entry name" value="Peptidase_aspartic_dom_sf"/>
</dbReference>
<dbReference type="SUPFAM" id="SSF50630">
    <property type="entry name" value="Acid proteases"/>
    <property type="match status" value="1"/>
</dbReference>
<evidence type="ECO:0000259" key="1">
    <source>
        <dbReference type="PROSITE" id="PS51767"/>
    </source>
</evidence>
<dbReference type="Gene3D" id="2.40.70.10">
    <property type="entry name" value="Acid Proteases"/>
    <property type="match status" value="1"/>
</dbReference>
<organism evidence="2 3">
    <name type="scientific">Prorocentrum cordatum</name>
    <dbReference type="NCBI Taxonomy" id="2364126"/>
    <lineage>
        <taxon>Eukaryota</taxon>
        <taxon>Sar</taxon>
        <taxon>Alveolata</taxon>
        <taxon>Dinophyceae</taxon>
        <taxon>Prorocentrales</taxon>
        <taxon>Prorocentraceae</taxon>
        <taxon>Prorocentrum</taxon>
    </lineage>
</organism>
<evidence type="ECO:0000313" key="2">
    <source>
        <dbReference type="EMBL" id="CAK0822084.1"/>
    </source>
</evidence>
<dbReference type="PROSITE" id="PS51767">
    <property type="entry name" value="PEPTIDASE_A1"/>
    <property type="match status" value="1"/>
</dbReference>
<proteinExistence type="predicted"/>
<evidence type="ECO:0000313" key="3">
    <source>
        <dbReference type="Proteomes" id="UP001189429"/>
    </source>
</evidence>
<reference evidence="2" key="1">
    <citation type="submission" date="2023-10" db="EMBL/GenBank/DDBJ databases">
        <authorList>
            <person name="Chen Y."/>
            <person name="Shah S."/>
            <person name="Dougan E. K."/>
            <person name="Thang M."/>
            <person name="Chan C."/>
        </authorList>
    </citation>
    <scope>NUCLEOTIDE SEQUENCE [LARGE SCALE GENOMIC DNA]</scope>
</reference>
<dbReference type="Pfam" id="PF00026">
    <property type="entry name" value="Asp"/>
    <property type="match status" value="1"/>
</dbReference>
<comment type="caution">
    <text evidence="2">The sequence shown here is derived from an EMBL/GenBank/DDBJ whole genome shotgun (WGS) entry which is preliminary data.</text>
</comment>
<keyword evidence="3" id="KW-1185">Reference proteome</keyword>
<dbReference type="EMBL" id="CAUYUJ010007825">
    <property type="protein sequence ID" value="CAK0822084.1"/>
    <property type="molecule type" value="Genomic_DNA"/>
</dbReference>
<accession>A0ABN9RS34</accession>